<sequence>GLLHYIDGSECEPTDPILDQSVDLNMWTPAEAALDITYRSEMKTWQQGEAIVKQQIAGTIPDSLFMKICGQATAHLIWKALAGNFEKKSRMVSIDL</sequence>
<dbReference type="AlphaFoldDB" id="A0A9P6CCC1"/>
<gene>
    <name evidence="1" type="ORF">BDZ94DRAFT_1148665</name>
</gene>
<comment type="caution">
    <text evidence="1">The sequence shown here is derived from an EMBL/GenBank/DDBJ whole genome shotgun (WGS) entry which is preliminary data.</text>
</comment>
<name>A0A9P6CCC1_9AGAR</name>
<proteinExistence type="predicted"/>
<reference evidence="1" key="1">
    <citation type="submission" date="2020-11" db="EMBL/GenBank/DDBJ databases">
        <authorList>
            <consortium name="DOE Joint Genome Institute"/>
            <person name="Ahrendt S."/>
            <person name="Riley R."/>
            <person name="Andreopoulos W."/>
            <person name="Labutti K."/>
            <person name="Pangilinan J."/>
            <person name="Ruiz-Duenas F.J."/>
            <person name="Barrasa J.M."/>
            <person name="Sanchez-Garcia M."/>
            <person name="Camarero S."/>
            <person name="Miyauchi S."/>
            <person name="Serrano A."/>
            <person name="Linde D."/>
            <person name="Babiker R."/>
            <person name="Drula E."/>
            <person name="Ayuso-Fernandez I."/>
            <person name="Pacheco R."/>
            <person name="Padilla G."/>
            <person name="Ferreira P."/>
            <person name="Barriuso J."/>
            <person name="Kellner H."/>
            <person name="Castanera R."/>
            <person name="Alfaro M."/>
            <person name="Ramirez L."/>
            <person name="Pisabarro A.G."/>
            <person name="Kuo A."/>
            <person name="Tritt A."/>
            <person name="Lipzen A."/>
            <person name="He G."/>
            <person name="Yan M."/>
            <person name="Ng V."/>
            <person name="Cullen D."/>
            <person name="Martin F."/>
            <person name="Rosso M.-N."/>
            <person name="Henrissat B."/>
            <person name="Hibbett D."/>
            <person name="Martinez A.T."/>
            <person name="Grigoriev I.V."/>
        </authorList>
    </citation>
    <scope>NUCLEOTIDE SEQUENCE</scope>
    <source>
        <strain evidence="1">CBS 247.69</strain>
    </source>
</reference>
<organism evidence="1 2">
    <name type="scientific">Collybia nuda</name>
    <dbReference type="NCBI Taxonomy" id="64659"/>
    <lineage>
        <taxon>Eukaryota</taxon>
        <taxon>Fungi</taxon>
        <taxon>Dikarya</taxon>
        <taxon>Basidiomycota</taxon>
        <taxon>Agaricomycotina</taxon>
        <taxon>Agaricomycetes</taxon>
        <taxon>Agaricomycetidae</taxon>
        <taxon>Agaricales</taxon>
        <taxon>Tricholomatineae</taxon>
        <taxon>Clitocybaceae</taxon>
        <taxon>Collybia</taxon>
    </lineage>
</organism>
<keyword evidence="2" id="KW-1185">Reference proteome</keyword>
<evidence type="ECO:0000313" key="1">
    <source>
        <dbReference type="EMBL" id="KAF9460476.1"/>
    </source>
</evidence>
<accession>A0A9P6CCC1</accession>
<dbReference type="EMBL" id="MU150298">
    <property type="protein sequence ID" value="KAF9460476.1"/>
    <property type="molecule type" value="Genomic_DNA"/>
</dbReference>
<dbReference type="Pfam" id="PF14223">
    <property type="entry name" value="Retrotran_gag_2"/>
    <property type="match status" value="1"/>
</dbReference>
<feature type="non-terminal residue" evidence="1">
    <location>
        <position position="1"/>
    </location>
</feature>
<evidence type="ECO:0000313" key="2">
    <source>
        <dbReference type="Proteomes" id="UP000807353"/>
    </source>
</evidence>
<dbReference type="Proteomes" id="UP000807353">
    <property type="component" value="Unassembled WGS sequence"/>
</dbReference>
<protein>
    <submittedName>
        <fullName evidence="1">Uncharacterized protein</fullName>
    </submittedName>
</protein>
<feature type="non-terminal residue" evidence="1">
    <location>
        <position position="96"/>
    </location>
</feature>
<dbReference type="OrthoDB" id="3269759at2759"/>